<evidence type="ECO:0000313" key="5">
    <source>
        <dbReference type="Proteomes" id="UP000255024"/>
    </source>
</evidence>
<name>A0A378RP79_MYROD</name>
<dbReference type="SUPFAM" id="SSF46894">
    <property type="entry name" value="C-terminal effector domain of the bipartite response regulators"/>
    <property type="match status" value="1"/>
</dbReference>
<keyword evidence="3" id="KW-1133">Transmembrane helix</keyword>
<dbReference type="AlphaFoldDB" id="A0A378RP79"/>
<sequence length="565" mass="66120">MKKIVYFIILLCFYSCSNTRENTSLHINQFLTELHKVDDITKLDELVQAQSSSPHPLQKDLLHIIQKVKRAQIKAEELGAFNEQTTLLMKEAEVQIKALNFPSLTHWFNTQIGFYYYTYNHYIEAANYYSEVAYVLDHHPEEITIQPTDIYRKIGYFYGTIGKYKQGITYLTKALQFTSKDNINYTSLLNAIGNFAIKDKQEALAYPYLIQAKNLAESQGDLLRYAKILGDLASIENNKQNWEKAIAYLEEDITLSKKVDDKKNTMFALLSLAQVYWDKGDVANTKKTALEAFSYTQTLNYVKGFEYDIMKLLLEVSIAEKDEKRELLYRRKLTTLNEYISETEGQKAIDQINWDAEIELINLQLESQRYHYEKINYQRLLFLSLSFSLGCVLVFLYKVYRKQLSKQASMYESNIQKIEQEMAESEKRWQDTNHSLDSYKEYLAEKTKQINILEVELNKIKDSTSVKSQAERMKLEQTISSHLMTDESWLVFKKTFQTEQSEYYANLIASFPDLTDSNLRVILLQRLNLTNQETANILGITIDAVKKTKQRLRKKYSDTYQQLFD</sequence>
<feature type="coiled-coil region" evidence="2">
    <location>
        <begin position="401"/>
        <end position="463"/>
    </location>
</feature>
<keyword evidence="3" id="KW-0812">Transmembrane</keyword>
<feature type="transmembrane region" description="Helical" evidence="3">
    <location>
        <begin position="380"/>
        <end position="400"/>
    </location>
</feature>
<keyword evidence="2" id="KW-0175">Coiled coil</keyword>
<dbReference type="PROSITE" id="PS50005">
    <property type="entry name" value="TPR"/>
    <property type="match status" value="1"/>
</dbReference>
<evidence type="ECO:0000256" key="3">
    <source>
        <dbReference type="SAM" id="Phobius"/>
    </source>
</evidence>
<evidence type="ECO:0000313" key="4">
    <source>
        <dbReference type="EMBL" id="STZ28518.1"/>
    </source>
</evidence>
<dbReference type="GO" id="GO:0006355">
    <property type="term" value="P:regulation of DNA-templated transcription"/>
    <property type="evidence" value="ECO:0007669"/>
    <property type="project" value="InterPro"/>
</dbReference>
<dbReference type="Proteomes" id="UP000255024">
    <property type="component" value="Unassembled WGS sequence"/>
</dbReference>
<dbReference type="InterPro" id="IPR019734">
    <property type="entry name" value="TPR_rpt"/>
</dbReference>
<feature type="repeat" description="TPR" evidence="1">
    <location>
        <begin position="148"/>
        <end position="181"/>
    </location>
</feature>
<gene>
    <name evidence="4" type="ORF">NCTC11179_02069</name>
</gene>
<dbReference type="InterPro" id="IPR016032">
    <property type="entry name" value="Sig_transdc_resp-reg_C-effctor"/>
</dbReference>
<dbReference type="SMART" id="SM00028">
    <property type="entry name" value="TPR"/>
    <property type="match status" value="3"/>
</dbReference>
<evidence type="ECO:0000256" key="1">
    <source>
        <dbReference type="PROSITE-ProRule" id="PRU00339"/>
    </source>
</evidence>
<dbReference type="EMBL" id="UGQL01000001">
    <property type="protein sequence ID" value="STZ28518.1"/>
    <property type="molecule type" value="Genomic_DNA"/>
</dbReference>
<proteinExistence type="predicted"/>
<reference evidence="4 5" key="1">
    <citation type="submission" date="2018-06" db="EMBL/GenBank/DDBJ databases">
        <authorList>
            <consortium name="Pathogen Informatics"/>
            <person name="Doyle S."/>
        </authorList>
    </citation>
    <scope>NUCLEOTIDE SEQUENCE [LARGE SCALE GENOMIC DNA]</scope>
    <source>
        <strain evidence="4 5">NCTC11179</strain>
    </source>
</reference>
<dbReference type="RefSeq" id="WP_115091444.1">
    <property type="nucleotide sequence ID" value="NZ_CP068107.1"/>
</dbReference>
<keyword evidence="1" id="KW-0802">TPR repeat</keyword>
<organism evidence="4 5">
    <name type="scientific">Myroides odoratus</name>
    <name type="common">Flavobacterium odoratum</name>
    <dbReference type="NCBI Taxonomy" id="256"/>
    <lineage>
        <taxon>Bacteria</taxon>
        <taxon>Pseudomonadati</taxon>
        <taxon>Bacteroidota</taxon>
        <taxon>Flavobacteriia</taxon>
        <taxon>Flavobacteriales</taxon>
        <taxon>Flavobacteriaceae</taxon>
        <taxon>Myroides</taxon>
    </lineage>
</organism>
<dbReference type="Gene3D" id="1.25.40.10">
    <property type="entry name" value="Tetratricopeptide repeat domain"/>
    <property type="match status" value="1"/>
</dbReference>
<evidence type="ECO:0000256" key="2">
    <source>
        <dbReference type="SAM" id="Coils"/>
    </source>
</evidence>
<dbReference type="GO" id="GO:0003677">
    <property type="term" value="F:DNA binding"/>
    <property type="evidence" value="ECO:0007669"/>
    <property type="project" value="InterPro"/>
</dbReference>
<keyword evidence="5" id="KW-1185">Reference proteome</keyword>
<accession>A0A378RP79</accession>
<protein>
    <submittedName>
        <fullName evidence="4">Uncharacterized protein</fullName>
    </submittedName>
</protein>
<keyword evidence="3" id="KW-0472">Membrane</keyword>
<dbReference type="SUPFAM" id="SSF48452">
    <property type="entry name" value="TPR-like"/>
    <property type="match status" value="1"/>
</dbReference>
<dbReference type="InterPro" id="IPR011990">
    <property type="entry name" value="TPR-like_helical_dom_sf"/>
</dbReference>